<feature type="region of interest" description="Disordered" evidence="6">
    <location>
        <begin position="149"/>
        <end position="168"/>
    </location>
</feature>
<name>S8CD58_9LAMI</name>
<keyword evidence="8" id="KW-1185">Reference proteome</keyword>
<evidence type="ECO:0000256" key="2">
    <source>
        <dbReference type="ARBA" id="ARBA00009430"/>
    </source>
</evidence>
<dbReference type="GO" id="GO:0000428">
    <property type="term" value="C:DNA-directed RNA polymerase complex"/>
    <property type="evidence" value="ECO:0007669"/>
    <property type="project" value="UniProtKB-KW"/>
</dbReference>
<evidence type="ECO:0000256" key="6">
    <source>
        <dbReference type="SAM" id="MobiDB-lite"/>
    </source>
</evidence>
<keyword evidence="4" id="KW-0804">Transcription</keyword>
<dbReference type="AlphaFoldDB" id="S8CD58"/>
<dbReference type="InterPro" id="IPR009668">
    <property type="entry name" value="RNA_pol-assoc_fac_A49-like"/>
</dbReference>
<gene>
    <name evidence="7" type="ORF">M569_09915</name>
</gene>
<feature type="region of interest" description="Disordered" evidence="6">
    <location>
        <begin position="1"/>
        <end position="25"/>
    </location>
</feature>
<feature type="compositionally biased region" description="Low complexity" evidence="6">
    <location>
        <begin position="9"/>
        <end position="18"/>
    </location>
</feature>
<dbReference type="Pfam" id="PF06870">
    <property type="entry name" value="RNA_pol_I_A49"/>
    <property type="match status" value="1"/>
</dbReference>
<comment type="caution">
    <text evidence="7">The sequence shown here is derived from an EMBL/GenBank/DDBJ whole genome shotgun (WGS) entry which is preliminary data.</text>
</comment>
<accession>S8CD58</accession>
<sequence length="452" mass="50533">MAKSKGKKAAAAAGPAPEAGRKGGINKDEAYEKVFRIETIEEDPEKASPVVAYIPSGYDLLKHAKTGPGCDSKRIQVFSKSTGKNPRMHVVVNVPDSDVKFVGTNYSGEATAPQLCNYALGLVNKSTGILKLVPIASNRVFCLDVVHGETDTHDEPKPETTDRNDKPDALENITDYLSKRDVNRMFIKTVHSLIRPGFQFEKRKALQRTQDDSENHGEMDEKLKGLKKNANAVKAIDDAAAANNDAPLGVPPYDLEAATPDRAYPLEKIILPGEWDHLRDIYDLSKSGSQPDPETYPSFVCNRFHKLNQMQDDSAKATAAGILSYITHLVKFKDMNSEEGISSSRHHQQQQLPSIFRQKFVDKFGTVDKRRRIPENVHRELMSYVLVLSLFVDDFQSDPSDISRDLKINPVTARQLFEYLGCKFVRQNSVLKATLPVPLKFKTLKRKRRGRG</sequence>
<dbReference type="GO" id="GO:0006351">
    <property type="term" value="P:DNA-templated transcription"/>
    <property type="evidence" value="ECO:0007669"/>
    <property type="project" value="InterPro"/>
</dbReference>
<evidence type="ECO:0000256" key="3">
    <source>
        <dbReference type="ARBA" id="ARBA00022478"/>
    </source>
</evidence>
<proteinExistence type="inferred from homology"/>
<dbReference type="GO" id="GO:0005730">
    <property type="term" value="C:nucleolus"/>
    <property type="evidence" value="ECO:0007669"/>
    <property type="project" value="UniProtKB-SubCell"/>
</dbReference>
<evidence type="ECO:0000256" key="1">
    <source>
        <dbReference type="ARBA" id="ARBA00004604"/>
    </source>
</evidence>
<protein>
    <recommendedName>
        <fullName evidence="9">DNA-directed RNA polymerase I subunit rpa49</fullName>
    </recommendedName>
</protein>
<evidence type="ECO:0000313" key="8">
    <source>
        <dbReference type="Proteomes" id="UP000015453"/>
    </source>
</evidence>
<dbReference type="OrthoDB" id="532500at2759"/>
<evidence type="ECO:0000256" key="4">
    <source>
        <dbReference type="ARBA" id="ARBA00023163"/>
    </source>
</evidence>
<comment type="similarity">
    <text evidence="2">Belongs to the eukaryotic RPA49/POLR1E RNA polymerase subunit family.</text>
</comment>
<dbReference type="Proteomes" id="UP000015453">
    <property type="component" value="Unassembled WGS sequence"/>
</dbReference>
<dbReference type="GO" id="GO:0003677">
    <property type="term" value="F:DNA binding"/>
    <property type="evidence" value="ECO:0007669"/>
    <property type="project" value="InterPro"/>
</dbReference>
<organism evidence="7 8">
    <name type="scientific">Genlisea aurea</name>
    <dbReference type="NCBI Taxonomy" id="192259"/>
    <lineage>
        <taxon>Eukaryota</taxon>
        <taxon>Viridiplantae</taxon>
        <taxon>Streptophyta</taxon>
        <taxon>Embryophyta</taxon>
        <taxon>Tracheophyta</taxon>
        <taxon>Spermatophyta</taxon>
        <taxon>Magnoliopsida</taxon>
        <taxon>eudicotyledons</taxon>
        <taxon>Gunneridae</taxon>
        <taxon>Pentapetalae</taxon>
        <taxon>asterids</taxon>
        <taxon>lamiids</taxon>
        <taxon>Lamiales</taxon>
        <taxon>Lentibulariaceae</taxon>
        <taxon>Genlisea</taxon>
    </lineage>
</organism>
<evidence type="ECO:0000256" key="5">
    <source>
        <dbReference type="ARBA" id="ARBA00023242"/>
    </source>
</evidence>
<evidence type="ECO:0000313" key="7">
    <source>
        <dbReference type="EMBL" id="EPS64864.1"/>
    </source>
</evidence>
<keyword evidence="3" id="KW-0240">DNA-directed RNA polymerase</keyword>
<dbReference type="PANTHER" id="PTHR14440">
    <property type="entry name" value="DNA-DIRECTED RNA POLYMERASE I SUBUNIT RPA49"/>
    <property type="match status" value="1"/>
</dbReference>
<reference evidence="7 8" key="1">
    <citation type="journal article" date="2013" name="BMC Genomics">
        <title>The miniature genome of a carnivorous plant Genlisea aurea contains a low number of genes and short non-coding sequences.</title>
        <authorList>
            <person name="Leushkin E.V."/>
            <person name="Sutormin R.A."/>
            <person name="Nabieva E.R."/>
            <person name="Penin A.A."/>
            <person name="Kondrashov A.S."/>
            <person name="Logacheva M.D."/>
        </authorList>
    </citation>
    <scope>NUCLEOTIDE SEQUENCE [LARGE SCALE GENOMIC DNA]</scope>
</reference>
<keyword evidence="5" id="KW-0539">Nucleus</keyword>
<evidence type="ECO:0008006" key="9">
    <source>
        <dbReference type="Google" id="ProtNLM"/>
    </source>
</evidence>
<dbReference type="EMBL" id="AUSU01004568">
    <property type="protein sequence ID" value="EPS64864.1"/>
    <property type="molecule type" value="Genomic_DNA"/>
</dbReference>
<comment type="subcellular location">
    <subcellularLocation>
        <location evidence="1">Nucleus</location>
        <location evidence="1">Nucleolus</location>
    </subcellularLocation>
</comment>